<evidence type="ECO:0000256" key="1">
    <source>
        <dbReference type="SAM" id="SignalP"/>
    </source>
</evidence>
<dbReference type="RefSeq" id="WP_143891885.1">
    <property type="nucleotide sequence ID" value="NZ_CP041666.1"/>
</dbReference>
<evidence type="ECO:0000313" key="4">
    <source>
        <dbReference type="Proteomes" id="UP000315215"/>
    </source>
</evidence>
<feature type="domain" description="EfeO-type cupredoxin-like" evidence="2">
    <location>
        <begin position="25"/>
        <end position="119"/>
    </location>
</feature>
<dbReference type="InterPro" id="IPR028096">
    <property type="entry name" value="EfeO_Cupredoxin"/>
</dbReference>
<evidence type="ECO:0000259" key="2">
    <source>
        <dbReference type="Pfam" id="PF13473"/>
    </source>
</evidence>
<dbReference type="Gene3D" id="2.60.40.420">
    <property type="entry name" value="Cupredoxins - blue copper proteins"/>
    <property type="match status" value="1"/>
</dbReference>
<dbReference type="Pfam" id="PF13473">
    <property type="entry name" value="Cupredoxin_1"/>
    <property type="match status" value="1"/>
</dbReference>
<dbReference type="AlphaFoldDB" id="A0A516KCJ9"/>
<dbReference type="OrthoDB" id="279535at2"/>
<name>A0A516KCJ9_9BACI</name>
<dbReference type="EMBL" id="CP041666">
    <property type="protein sequence ID" value="QDP39135.1"/>
    <property type="molecule type" value="Genomic_DNA"/>
</dbReference>
<keyword evidence="4" id="KW-1185">Reference proteome</keyword>
<dbReference type="InterPro" id="IPR008972">
    <property type="entry name" value="Cupredoxin"/>
</dbReference>
<organism evidence="3 4">
    <name type="scientific">Radiobacillus deserti</name>
    <dbReference type="NCBI Taxonomy" id="2594883"/>
    <lineage>
        <taxon>Bacteria</taxon>
        <taxon>Bacillati</taxon>
        <taxon>Bacillota</taxon>
        <taxon>Bacilli</taxon>
        <taxon>Bacillales</taxon>
        <taxon>Bacillaceae</taxon>
        <taxon>Radiobacillus</taxon>
    </lineage>
</organism>
<evidence type="ECO:0000313" key="3">
    <source>
        <dbReference type="EMBL" id="QDP39135.1"/>
    </source>
</evidence>
<dbReference type="SUPFAM" id="SSF49503">
    <property type="entry name" value="Cupredoxins"/>
    <property type="match status" value="1"/>
</dbReference>
<keyword evidence="1" id="KW-0732">Signal</keyword>
<gene>
    <name evidence="3" type="ORF">FN924_02270</name>
</gene>
<dbReference type="KEGG" id="aqt:FN924_02270"/>
<proteinExistence type="predicted"/>
<reference evidence="3 4" key="1">
    <citation type="submission" date="2019-07" db="EMBL/GenBank/DDBJ databases">
        <authorList>
            <person name="Li J."/>
        </authorList>
    </citation>
    <scope>NUCLEOTIDE SEQUENCE [LARGE SCALE GENOMIC DNA]</scope>
    <source>
        <strain evidence="3 4">TKL69</strain>
    </source>
</reference>
<protein>
    <submittedName>
        <fullName evidence="3">Cytochrome C oxidase subunit II</fullName>
    </submittedName>
</protein>
<sequence length="120" mass="13111">MKKFVLSLFILSFVFLLAACGGEESSESESTEKADKSVQIEATNFKFDQEEYTVKAGEPVNIEFTSAEGMHGLMIPELNVNIEGDGTKTITPEEPGEYEIRCSIPCGTGHAEMQATLIVQ</sequence>
<dbReference type="Proteomes" id="UP000315215">
    <property type="component" value="Chromosome"/>
</dbReference>
<feature type="chain" id="PRO_5039209747" evidence="1">
    <location>
        <begin position="19"/>
        <end position="120"/>
    </location>
</feature>
<dbReference type="PROSITE" id="PS51257">
    <property type="entry name" value="PROKAR_LIPOPROTEIN"/>
    <property type="match status" value="1"/>
</dbReference>
<accession>A0A516KCJ9</accession>
<feature type="signal peptide" evidence="1">
    <location>
        <begin position="1"/>
        <end position="18"/>
    </location>
</feature>